<evidence type="ECO:0000256" key="1">
    <source>
        <dbReference type="SAM" id="MobiDB-lite"/>
    </source>
</evidence>
<gene>
    <name evidence="3" type="ORF">D4764_10G0008140</name>
</gene>
<keyword evidence="2" id="KW-1133">Transmembrane helix</keyword>
<accession>A0A5C6PJ17</accession>
<feature type="compositionally biased region" description="Basic and acidic residues" evidence="1">
    <location>
        <begin position="11"/>
        <end position="20"/>
    </location>
</feature>
<keyword evidence="3" id="KW-0808">Transferase</keyword>
<evidence type="ECO:0000313" key="3">
    <source>
        <dbReference type="EMBL" id="TWW79784.1"/>
    </source>
</evidence>
<name>A0A5C6PJ17_9TELE</name>
<dbReference type="AlphaFoldDB" id="A0A5C6PJ17"/>
<feature type="region of interest" description="Disordered" evidence="1">
    <location>
        <begin position="1"/>
        <end position="20"/>
    </location>
</feature>
<keyword evidence="3" id="KW-0489">Methyltransferase</keyword>
<feature type="transmembrane region" description="Helical" evidence="2">
    <location>
        <begin position="25"/>
        <end position="46"/>
    </location>
</feature>
<keyword evidence="2" id="KW-0812">Transmembrane</keyword>
<comment type="caution">
    <text evidence="3">The sequence shown here is derived from an EMBL/GenBank/DDBJ whole genome shotgun (WGS) entry which is preliminary data.</text>
</comment>
<proteinExistence type="predicted"/>
<dbReference type="EMBL" id="RHFK02000002">
    <property type="protein sequence ID" value="TWW79784.1"/>
    <property type="molecule type" value="Genomic_DNA"/>
</dbReference>
<evidence type="ECO:0000256" key="2">
    <source>
        <dbReference type="SAM" id="Phobius"/>
    </source>
</evidence>
<organism evidence="3 4">
    <name type="scientific">Takifugu flavidus</name>
    <name type="common">sansaifugu</name>
    <dbReference type="NCBI Taxonomy" id="433684"/>
    <lineage>
        <taxon>Eukaryota</taxon>
        <taxon>Metazoa</taxon>
        <taxon>Chordata</taxon>
        <taxon>Craniata</taxon>
        <taxon>Vertebrata</taxon>
        <taxon>Euteleostomi</taxon>
        <taxon>Actinopterygii</taxon>
        <taxon>Neopterygii</taxon>
        <taxon>Teleostei</taxon>
        <taxon>Neoteleostei</taxon>
        <taxon>Acanthomorphata</taxon>
        <taxon>Eupercaria</taxon>
        <taxon>Tetraodontiformes</taxon>
        <taxon>Tetradontoidea</taxon>
        <taxon>Tetraodontidae</taxon>
        <taxon>Takifugu</taxon>
    </lineage>
</organism>
<evidence type="ECO:0000313" key="4">
    <source>
        <dbReference type="Proteomes" id="UP000324091"/>
    </source>
</evidence>
<keyword evidence="4" id="KW-1185">Reference proteome</keyword>
<dbReference type="GO" id="GO:0008168">
    <property type="term" value="F:methyltransferase activity"/>
    <property type="evidence" value="ECO:0007669"/>
    <property type="project" value="UniProtKB-KW"/>
</dbReference>
<dbReference type="GO" id="GO:0032259">
    <property type="term" value="P:methylation"/>
    <property type="evidence" value="ECO:0007669"/>
    <property type="project" value="UniProtKB-KW"/>
</dbReference>
<dbReference type="Proteomes" id="UP000324091">
    <property type="component" value="Chromosome 10"/>
</dbReference>
<reference evidence="3 4" key="1">
    <citation type="submission" date="2019-04" db="EMBL/GenBank/DDBJ databases">
        <title>Chromosome genome assembly for Takifugu flavidus.</title>
        <authorList>
            <person name="Xiao S."/>
        </authorList>
    </citation>
    <scope>NUCLEOTIDE SEQUENCE [LARGE SCALE GENOMIC DNA]</scope>
    <source>
        <strain evidence="3">HTHZ2018</strain>
        <tissue evidence="3">Muscle</tissue>
    </source>
</reference>
<protein>
    <submittedName>
        <fullName evidence="3">Methyltransferase-like protein 6</fullName>
    </submittedName>
</protein>
<sequence>MELGYVNSAVDESREKREKSGPKDFWMVGISFGLLCVLQAVLNISLRLHIDFLAELFEEVGLQPVTNDYVLRETVNKKEGLCVPRVFLQSKFTKPSQSQTLRGFEASIMKDTED</sequence>
<keyword evidence="2" id="KW-0472">Membrane</keyword>